<feature type="transmembrane region" description="Helical" evidence="2">
    <location>
        <begin position="197"/>
        <end position="217"/>
    </location>
</feature>
<reference evidence="3 4" key="1">
    <citation type="journal article" date="2022" name="bioRxiv">
        <title>Genomics of Preaxostyla Flagellates Illuminates Evolutionary Transitions and the Path Towards Mitochondrial Loss.</title>
        <authorList>
            <person name="Novak L.V.F."/>
            <person name="Treitli S.C."/>
            <person name="Pyrih J."/>
            <person name="Halakuc P."/>
            <person name="Pipaliya S.V."/>
            <person name="Vacek V."/>
            <person name="Brzon O."/>
            <person name="Soukal P."/>
            <person name="Eme L."/>
            <person name="Dacks J.B."/>
            <person name="Karnkowska A."/>
            <person name="Elias M."/>
            <person name="Hampl V."/>
        </authorList>
    </citation>
    <scope>NUCLEOTIDE SEQUENCE [LARGE SCALE GENOMIC DNA]</scope>
    <source>
        <strain evidence="3">NAU3</strain>
        <tissue evidence="3">Gut</tissue>
    </source>
</reference>
<feature type="transmembrane region" description="Helical" evidence="2">
    <location>
        <begin position="20"/>
        <end position="39"/>
    </location>
</feature>
<evidence type="ECO:0000313" key="3">
    <source>
        <dbReference type="EMBL" id="KAK2957834.1"/>
    </source>
</evidence>
<feature type="compositionally biased region" description="Polar residues" evidence="1">
    <location>
        <begin position="308"/>
        <end position="321"/>
    </location>
</feature>
<proteinExistence type="predicted"/>
<dbReference type="EMBL" id="JARBJD010000043">
    <property type="protein sequence ID" value="KAK2957834.1"/>
    <property type="molecule type" value="Genomic_DNA"/>
</dbReference>
<feature type="transmembrane region" description="Helical" evidence="2">
    <location>
        <begin position="92"/>
        <end position="110"/>
    </location>
</feature>
<name>A0ABQ9Y2F0_9EUKA</name>
<feature type="compositionally biased region" description="Basic residues" evidence="1">
    <location>
        <begin position="287"/>
        <end position="302"/>
    </location>
</feature>
<evidence type="ECO:0000313" key="4">
    <source>
        <dbReference type="Proteomes" id="UP001281761"/>
    </source>
</evidence>
<evidence type="ECO:0000256" key="2">
    <source>
        <dbReference type="SAM" id="Phobius"/>
    </source>
</evidence>
<feature type="transmembrane region" description="Helical" evidence="2">
    <location>
        <begin position="122"/>
        <end position="144"/>
    </location>
</feature>
<accession>A0ABQ9Y2F0</accession>
<sequence>MDRAFITSCPTIFGSTSWPLILISALDFICLLLTVNEVFESFAKSKNRKRYSRQLFCILLSIFLFIRLLFYFVPFRWNQFTCVFMSEQLPHFFLVAAWLSLALWLSSAIFPMPEKHKTRSYIINALFGVLLIILFIVTLVLTIITWKHPPTNPNRPYTLYANLVLYSVVVISISVYGVQLTRIAFCSPHLSVFAKRIRLLVVLIGIIFVVFLTRFLYSLLRLIGVNPIASLMGNQLTKCVTIGDREKEGKSQCRAFMWGYVICQTIWEAIPTVALLITFQVLKTHKPTGKKKKKGKKRRRTAHKESKSQSSNSNLYRNSPINVDPMFDSEGVPEEEKPLLSF</sequence>
<feature type="region of interest" description="Disordered" evidence="1">
    <location>
        <begin position="287"/>
        <end position="342"/>
    </location>
</feature>
<protein>
    <submittedName>
        <fullName evidence="3">Uncharacterized protein</fullName>
    </submittedName>
</protein>
<keyword evidence="2" id="KW-1133">Transmembrane helix</keyword>
<keyword evidence="2" id="KW-0812">Transmembrane</keyword>
<comment type="caution">
    <text evidence="3">The sequence shown here is derived from an EMBL/GenBank/DDBJ whole genome shotgun (WGS) entry which is preliminary data.</text>
</comment>
<keyword evidence="4" id="KW-1185">Reference proteome</keyword>
<dbReference type="Proteomes" id="UP001281761">
    <property type="component" value="Unassembled WGS sequence"/>
</dbReference>
<feature type="transmembrane region" description="Helical" evidence="2">
    <location>
        <begin position="257"/>
        <end position="282"/>
    </location>
</feature>
<keyword evidence="2" id="KW-0472">Membrane</keyword>
<feature type="transmembrane region" description="Helical" evidence="2">
    <location>
        <begin position="164"/>
        <end position="185"/>
    </location>
</feature>
<evidence type="ECO:0000256" key="1">
    <source>
        <dbReference type="SAM" id="MobiDB-lite"/>
    </source>
</evidence>
<gene>
    <name evidence="3" type="ORF">BLNAU_7268</name>
</gene>
<feature type="transmembrane region" description="Helical" evidence="2">
    <location>
        <begin position="51"/>
        <end position="72"/>
    </location>
</feature>
<organism evidence="3 4">
    <name type="scientific">Blattamonas nauphoetae</name>
    <dbReference type="NCBI Taxonomy" id="2049346"/>
    <lineage>
        <taxon>Eukaryota</taxon>
        <taxon>Metamonada</taxon>
        <taxon>Preaxostyla</taxon>
        <taxon>Oxymonadida</taxon>
        <taxon>Blattamonas</taxon>
    </lineage>
</organism>